<evidence type="ECO:0000313" key="2">
    <source>
        <dbReference type="EMBL" id="KAJ5732363.1"/>
    </source>
</evidence>
<keyword evidence="3" id="KW-1185">Reference proteome</keyword>
<protein>
    <submittedName>
        <fullName evidence="2">Uncharacterized protein</fullName>
    </submittedName>
</protein>
<proteinExistence type="predicted"/>
<organism evidence="2 3">
    <name type="scientific">Penicillium malachiteum</name>
    <dbReference type="NCBI Taxonomy" id="1324776"/>
    <lineage>
        <taxon>Eukaryota</taxon>
        <taxon>Fungi</taxon>
        <taxon>Dikarya</taxon>
        <taxon>Ascomycota</taxon>
        <taxon>Pezizomycotina</taxon>
        <taxon>Eurotiomycetes</taxon>
        <taxon>Eurotiomycetidae</taxon>
        <taxon>Eurotiales</taxon>
        <taxon>Aspergillaceae</taxon>
        <taxon>Penicillium</taxon>
    </lineage>
</organism>
<reference evidence="2" key="2">
    <citation type="submission" date="2023-01" db="EMBL/GenBank/DDBJ databases">
        <authorList>
            <person name="Petersen C."/>
        </authorList>
    </citation>
    <scope>NUCLEOTIDE SEQUENCE</scope>
    <source>
        <strain evidence="2">IBT 17514</strain>
    </source>
</reference>
<comment type="caution">
    <text evidence="2">The sequence shown here is derived from an EMBL/GenBank/DDBJ whole genome shotgun (WGS) entry which is preliminary data.</text>
</comment>
<evidence type="ECO:0000313" key="3">
    <source>
        <dbReference type="Proteomes" id="UP001215712"/>
    </source>
</evidence>
<dbReference type="EMBL" id="JAQJAN010000004">
    <property type="protein sequence ID" value="KAJ5732363.1"/>
    <property type="molecule type" value="Genomic_DNA"/>
</dbReference>
<feature type="region of interest" description="Disordered" evidence="1">
    <location>
        <begin position="430"/>
        <end position="452"/>
    </location>
</feature>
<reference evidence="2" key="1">
    <citation type="journal article" date="2023" name="IMA Fungus">
        <title>Comparative genomic study of the Penicillium genus elucidates a diverse pangenome and 15 lateral gene transfer events.</title>
        <authorList>
            <person name="Petersen C."/>
            <person name="Sorensen T."/>
            <person name="Nielsen M.R."/>
            <person name="Sondergaard T.E."/>
            <person name="Sorensen J.L."/>
            <person name="Fitzpatrick D.A."/>
            <person name="Frisvad J.C."/>
            <person name="Nielsen K.L."/>
        </authorList>
    </citation>
    <scope>NUCLEOTIDE SEQUENCE</scope>
    <source>
        <strain evidence="2">IBT 17514</strain>
    </source>
</reference>
<name>A0AAD6MXZ7_9EURO</name>
<evidence type="ECO:0000256" key="1">
    <source>
        <dbReference type="SAM" id="MobiDB-lite"/>
    </source>
</evidence>
<dbReference type="Proteomes" id="UP001215712">
    <property type="component" value="Unassembled WGS sequence"/>
</dbReference>
<sequence>MSSVDRKKRKVNIFQNRKVDKNKRTSSKKSKKSDPDAGLSWTGSPWDKTVWGDLDVNELDLDKSYDDEEREAELKELENKEESQTRPQRQTRWRHAGSTPLTDCSRLPKDWNMNEPDLDADDIEGQIVRAKERLEDNIMPHAFEWKLQHYQGRQDSIDAKRGRWPTGLPIEVVDRLECLDSIRRALEKGDEFEQLPNVLSVMEAYKSGKIRICGLVTYWSKGVQLCQLRPFSWDECIAINMHHKGTKGFWVEGYDISIRIPNNDWFATLPFLFDSGSDVMEIFPNDLPLILGPNRPEVMSFGTSIVDQHGGEVHCPSIQVEVCLLDGKGKRMTPWTLIECDVYPENERPGPGPNYRIDGPVFRNLLYCCYVPDGRNSLITATEELGMHLPNSVPQSRRRPNVREFMPLVAPENRRPVEGIPPVDRAAHALRHPGWPSRARGVPENAPPRPAE</sequence>
<accession>A0AAD6MXZ7</accession>
<feature type="compositionally biased region" description="Basic and acidic residues" evidence="1">
    <location>
        <begin position="72"/>
        <end position="84"/>
    </location>
</feature>
<gene>
    <name evidence="2" type="ORF">N7493_003844</name>
</gene>
<dbReference type="AlphaFoldDB" id="A0AAD6MXZ7"/>
<feature type="compositionally biased region" description="Basic residues" evidence="1">
    <location>
        <begin position="1"/>
        <end position="11"/>
    </location>
</feature>
<feature type="region of interest" description="Disordered" evidence="1">
    <location>
        <begin position="62"/>
        <end position="118"/>
    </location>
</feature>
<feature type="compositionally biased region" description="Acidic residues" evidence="1">
    <location>
        <begin position="62"/>
        <end position="71"/>
    </location>
</feature>
<feature type="region of interest" description="Disordered" evidence="1">
    <location>
        <begin position="1"/>
        <end position="48"/>
    </location>
</feature>